<comment type="caution">
    <text evidence="13">The sequence shown here is derived from an EMBL/GenBank/DDBJ whole genome shotgun (WGS) entry which is preliminary data.</text>
</comment>
<dbReference type="GO" id="GO:0046872">
    <property type="term" value="F:metal ion binding"/>
    <property type="evidence" value="ECO:0007669"/>
    <property type="project" value="UniProtKB-KW"/>
</dbReference>
<organism evidence="13 15">
    <name type="scientific">Salinibacter ruber</name>
    <dbReference type="NCBI Taxonomy" id="146919"/>
    <lineage>
        <taxon>Bacteria</taxon>
        <taxon>Pseudomonadati</taxon>
        <taxon>Rhodothermota</taxon>
        <taxon>Rhodothermia</taxon>
        <taxon>Rhodothermales</taxon>
        <taxon>Salinibacteraceae</taxon>
        <taxon>Salinibacter</taxon>
    </lineage>
</organism>
<feature type="transmembrane region" description="Helical" evidence="11">
    <location>
        <begin position="66"/>
        <end position="84"/>
    </location>
</feature>
<dbReference type="EMBL" id="JANTYZ010000001">
    <property type="protein sequence ID" value="MCS3863945.1"/>
    <property type="molecule type" value="Genomic_DNA"/>
</dbReference>
<dbReference type="NCBIfam" id="TIGR00494">
    <property type="entry name" value="crcB"/>
    <property type="match status" value="1"/>
</dbReference>
<keyword evidence="2 11" id="KW-1003">Cell membrane</keyword>
<evidence type="ECO:0000256" key="1">
    <source>
        <dbReference type="ARBA" id="ARBA00004651"/>
    </source>
</evidence>
<feature type="transmembrane region" description="Helical" evidence="11">
    <location>
        <begin position="96"/>
        <end position="124"/>
    </location>
</feature>
<keyword evidence="11" id="KW-0813">Transport</keyword>
<comment type="activity regulation">
    <text evidence="11">Na(+) is not transported, but it plays an essential structural role and its presence is essential for fluoride channel function.</text>
</comment>
<feature type="transmembrane region" description="Helical" evidence="11">
    <location>
        <begin position="35"/>
        <end position="54"/>
    </location>
</feature>
<evidence type="ECO:0000256" key="2">
    <source>
        <dbReference type="ARBA" id="ARBA00022475"/>
    </source>
</evidence>
<evidence type="ECO:0000256" key="11">
    <source>
        <dbReference type="HAMAP-Rule" id="MF_00454"/>
    </source>
</evidence>
<proteinExistence type="inferred from homology"/>
<evidence type="ECO:0000256" key="3">
    <source>
        <dbReference type="ARBA" id="ARBA00022519"/>
    </source>
</evidence>
<keyword evidence="3" id="KW-0997">Cell inner membrane</keyword>
<dbReference type="InterPro" id="IPR003691">
    <property type="entry name" value="FluC"/>
</dbReference>
<keyword evidence="11" id="KW-0915">Sodium</keyword>
<evidence type="ECO:0000256" key="9">
    <source>
        <dbReference type="ARBA" id="ARBA00035120"/>
    </source>
</evidence>
<protein>
    <recommendedName>
        <fullName evidence="11">Fluoride-specific ion channel FluC</fullName>
    </recommendedName>
</protein>
<dbReference type="Proteomes" id="UP001155034">
    <property type="component" value="Unassembled WGS sequence"/>
</dbReference>
<evidence type="ECO:0000256" key="6">
    <source>
        <dbReference type="ARBA" id="ARBA00023065"/>
    </source>
</evidence>
<dbReference type="Pfam" id="PF02537">
    <property type="entry name" value="CRCB"/>
    <property type="match status" value="1"/>
</dbReference>
<dbReference type="EMBL" id="JANUBL010000001">
    <property type="protein sequence ID" value="MCS4120169.1"/>
    <property type="molecule type" value="Genomic_DNA"/>
</dbReference>
<comment type="subcellular location">
    <subcellularLocation>
        <location evidence="1 11">Cell membrane</location>
        <topology evidence="1 11">Multi-pass membrane protein</topology>
    </subcellularLocation>
</comment>
<keyword evidence="4 11" id="KW-0812">Transmembrane</keyword>
<feature type="binding site" evidence="11">
    <location>
        <position position="74"/>
    </location>
    <ligand>
        <name>Na(+)</name>
        <dbReference type="ChEBI" id="CHEBI:29101"/>
        <note>structural</note>
    </ligand>
</feature>
<comment type="similarity">
    <text evidence="9 11">Belongs to the fluoride channel Fluc/FEX (TC 1.A.43) family.</text>
</comment>
<dbReference type="PANTHER" id="PTHR28259">
    <property type="entry name" value="FLUORIDE EXPORT PROTEIN 1-RELATED"/>
    <property type="match status" value="1"/>
</dbReference>
<keyword evidence="6 11" id="KW-0406">Ion transport</keyword>
<gene>
    <name evidence="11" type="primary">fluC</name>
    <name evidence="11" type="synonym">crcB</name>
    <name evidence="13" type="ORF">GGP45_000487</name>
    <name evidence="12" type="ORF">GGP82_000476</name>
    <name evidence="14" type="ORF">GGP99_001519</name>
</gene>
<dbReference type="EMBL" id="JANTZM010000006">
    <property type="protein sequence ID" value="MCS4157559.1"/>
    <property type="molecule type" value="Genomic_DNA"/>
</dbReference>
<dbReference type="PANTHER" id="PTHR28259:SF1">
    <property type="entry name" value="FLUORIDE EXPORT PROTEIN 1-RELATED"/>
    <property type="match status" value="1"/>
</dbReference>
<name>A0A9X2R2I8_9BACT</name>
<keyword evidence="8 11" id="KW-0407">Ion channel</keyword>
<keyword evidence="5 11" id="KW-1133">Transmembrane helix</keyword>
<dbReference type="GO" id="GO:0062054">
    <property type="term" value="F:fluoride channel activity"/>
    <property type="evidence" value="ECO:0007669"/>
    <property type="project" value="UniProtKB-UniRule"/>
</dbReference>
<evidence type="ECO:0000313" key="13">
    <source>
        <dbReference type="EMBL" id="MCS4120169.1"/>
    </source>
</evidence>
<dbReference type="Proteomes" id="UP001155110">
    <property type="component" value="Unassembled WGS sequence"/>
</dbReference>
<evidence type="ECO:0000313" key="14">
    <source>
        <dbReference type="EMBL" id="MCS4157559.1"/>
    </source>
</evidence>
<dbReference type="RefSeq" id="WP_013062653.1">
    <property type="nucleotide sequence ID" value="NZ_CALTRY010000019.1"/>
</dbReference>
<evidence type="ECO:0000256" key="5">
    <source>
        <dbReference type="ARBA" id="ARBA00022989"/>
    </source>
</evidence>
<accession>A0A9X2R2I8</accession>
<comment type="catalytic activity">
    <reaction evidence="10">
        <text>fluoride(in) = fluoride(out)</text>
        <dbReference type="Rhea" id="RHEA:76159"/>
        <dbReference type="ChEBI" id="CHEBI:17051"/>
    </reaction>
    <physiologicalReaction direction="left-to-right" evidence="10">
        <dbReference type="Rhea" id="RHEA:76160"/>
    </physiologicalReaction>
</comment>
<dbReference type="GO" id="GO:0005886">
    <property type="term" value="C:plasma membrane"/>
    <property type="evidence" value="ECO:0007669"/>
    <property type="project" value="UniProtKB-SubCell"/>
</dbReference>
<evidence type="ECO:0000256" key="4">
    <source>
        <dbReference type="ARBA" id="ARBA00022692"/>
    </source>
</evidence>
<evidence type="ECO:0000313" key="12">
    <source>
        <dbReference type="EMBL" id="MCS3863945.1"/>
    </source>
</evidence>
<keyword evidence="11" id="KW-0479">Metal-binding</keyword>
<dbReference type="HAMAP" id="MF_00454">
    <property type="entry name" value="FluC"/>
    <property type="match status" value="1"/>
</dbReference>
<dbReference type="Proteomes" id="UP001155144">
    <property type="component" value="Unassembled WGS sequence"/>
</dbReference>
<reference evidence="13" key="1">
    <citation type="submission" date="2022-08" db="EMBL/GenBank/DDBJ databases">
        <title>Genomic Encyclopedia of Type Strains, Phase V (KMG-V): Genome sequencing to study the core and pangenomes of soil and plant-associated prokaryotes.</title>
        <authorList>
            <person name="Whitman W."/>
        </authorList>
    </citation>
    <scope>NUCLEOTIDE SEQUENCE</scope>
    <source>
        <strain evidence="12">SP2016B</strain>
        <strain evidence="14">SP3002</strain>
        <strain evidence="13">SP3026</strain>
    </source>
</reference>
<dbReference type="AlphaFoldDB" id="A0A9X2R2I8"/>
<keyword evidence="7 11" id="KW-0472">Membrane</keyword>
<sequence>MLKLLWIALGGSLGALCRYGLSVLARWGLPPTFPWGTLAANLVGCFLIGGLWVLAAQYSFSEELRVFIFTGGIGSLTTFSTYSLESLLLLREGRVWAGLANVLVSNVLGLVLVAIGAGCALFLLGEPVAAFGA</sequence>
<feature type="binding site" evidence="11">
    <location>
        <position position="77"/>
    </location>
    <ligand>
        <name>Na(+)</name>
        <dbReference type="ChEBI" id="CHEBI:29101"/>
        <note>structural</note>
    </ligand>
</feature>
<comment type="function">
    <text evidence="11">Fluoride-specific ion channel. Important for reducing fluoride concentration in the cell, thus reducing its toxicity.</text>
</comment>
<evidence type="ECO:0000256" key="10">
    <source>
        <dbReference type="ARBA" id="ARBA00035585"/>
    </source>
</evidence>
<evidence type="ECO:0000256" key="7">
    <source>
        <dbReference type="ARBA" id="ARBA00023136"/>
    </source>
</evidence>
<dbReference type="GO" id="GO:0140114">
    <property type="term" value="P:cellular detoxification of fluoride"/>
    <property type="evidence" value="ECO:0007669"/>
    <property type="project" value="UniProtKB-UniRule"/>
</dbReference>
<evidence type="ECO:0000256" key="8">
    <source>
        <dbReference type="ARBA" id="ARBA00023303"/>
    </source>
</evidence>
<evidence type="ECO:0000313" key="15">
    <source>
        <dbReference type="Proteomes" id="UP001155144"/>
    </source>
</evidence>